<dbReference type="GO" id="GO:0045944">
    <property type="term" value="P:positive regulation of transcription by RNA polymerase II"/>
    <property type="evidence" value="ECO:0007669"/>
    <property type="project" value="TreeGrafter"/>
</dbReference>
<keyword evidence="3" id="KW-1185">Reference proteome</keyword>
<dbReference type="InterPro" id="IPR051647">
    <property type="entry name" value="Mediator_comp_sub12"/>
</dbReference>
<dbReference type="AlphaFoldDB" id="A0AAD3E2P1"/>
<dbReference type="GO" id="GO:0003713">
    <property type="term" value="F:transcription coactivator activity"/>
    <property type="evidence" value="ECO:0007669"/>
    <property type="project" value="TreeGrafter"/>
</dbReference>
<name>A0AAD3E2P1_9CHLO</name>
<protein>
    <submittedName>
        <fullName evidence="2">Uncharacterized protein</fullName>
    </submittedName>
</protein>
<feature type="compositionally biased region" description="Low complexity" evidence="1">
    <location>
        <begin position="130"/>
        <end position="147"/>
    </location>
</feature>
<feature type="compositionally biased region" description="Low complexity" evidence="1">
    <location>
        <begin position="154"/>
        <end position="189"/>
    </location>
</feature>
<organism evidence="2 3">
    <name type="scientific">Astrephomene gubernaculifera</name>
    <dbReference type="NCBI Taxonomy" id="47775"/>
    <lineage>
        <taxon>Eukaryota</taxon>
        <taxon>Viridiplantae</taxon>
        <taxon>Chlorophyta</taxon>
        <taxon>core chlorophytes</taxon>
        <taxon>Chlorophyceae</taxon>
        <taxon>CS clade</taxon>
        <taxon>Chlamydomonadales</taxon>
        <taxon>Astrephomenaceae</taxon>
        <taxon>Astrephomene</taxon>
    </lineage>
</organism>
<dbReference type="PANTHER" id="PTHR46007:SF8">
    <property type="entry name" value="C2H2-TYPE DOMAIN-CONTAINING PROTEIN"/>
    <property type="match status" value="1"/>
</dbReference>
<sequence length="614" mass="65941">MPCRPAFTKRAGLRGDAVDELFRNEIKTYRKTVGNTREERKLNEDRAWQDMLLRDELRQPAPECEALMSQAHSLEDAGRLAEAAAIYHRILTRPDQAANHHLRSHLAGLLALINRREAAAKAQARTSELQQQATAAQQQRLQQAQQQARRRQAGEQAGPQAGNQHPHPQQQQGQQPVRQARGGQPGRPHTAPAYGGGGAAGGGGGGGGGVAALVGGGAAGAVGVVCMEPGVPRGNKPVGPMVPLSAGAYRAELAAQAQADRQRRQAELREVQLAEQRQLGAVAAREDVAEFQRRVVGANDQLSYQNELDLERRARQEDRRRRFYLEWEELRAAKEAGLAPGGPLGGADEIQRRREQIQQAHAHRALARNASEAPQDPRAVYHQAHGHDPWVMAEELAAPAGGGGRPAGAAVVGGYQAFQQAYCHQAGVGAAAAGLRRRPASAGLVAAAQQRQRQQEQQRERTSAANVERVMAVGVGKPPQQQPHAARRAAAWAEPDGGGGGRGGRGGELKAPFGRPDVDQPKVPIDPRVVRARQQAYIEKRRKQQPGPPGAAPPGSVPWGGGGRQPQQRQYQQGGVQVVPMRARRAAAHTPEPPRVAEGADLSNWWPPPPMPPP</sequence>
<feature type="compositionally biased region" description="Gly residues" evidence="1">
    <location>
        <begin position="496"/>
        <end position="506"/>
    </location>
</feature>
<dbReference type="GO" id="GO:0016592">
    <property type="term" value="C:mediator complex"/>
    <property type="evidence" value="ECO:0007669"/>
    <property type="project" value="TreeGrafter"/>
</dbReference>
<dbReference type="Proteomes" id="UP001054857">
    <property type="component" value="Unassembled WGS sequence"/>
</dbReference>
<proteinExistence type="predicted"/>
<feature type="compositionally biased region" description="Gly residues" evidence="1">
    <location>
        <begin position="194"/>
        <end position="205"/>
    </location>
</feature>
<reference evidence="2 3" key="1">
    <citation type="journal article" date="2021" name="Sci. Rep.">
        <title>Genome sequencing of the multicellular alga Astrephomene provides insights into convergent evolution of germ-soma differentiation.</title>
        <authorList>
            <person name="Yamashita S."/>
            <person name="Yamamoto K."/>
            <person name="Matsuzaki R."/>
            <person name="Suzuki S."/>
            <person name="Yamaguchi H."/>
            <person name="Hirooka S."/>
            <person name="Minakuchi Y."/>
            <person name="Miyagishima S."/>
            <person name="Kawachi M."/>
            <person name="Toyoda A."/>
            <person name="Nozaki H."/>
        </authorList>
    </citation>
    <scope>NUCLEOTIDE SEQUENCE [LARGE SCALE GENOMIC DNA]</scope>
    <source>
        <strain evidence="2 3">NIES-4017</strain>
    </source>
</reference>
<feature type="compositionally biased region" description="Pro residues" evidence="1">
    <location>
        <begin position="546"/>
        <end position="556"/>
    </location>
</feature>
<accession>A0AAD3E2P1</accession>
<evidence type="ECO:0000313" key="3">
    <source>
        <dbReference type="Proteomes" id="UP001054857"/>
    </source>
</evidence>
<gene>
    <name evidence="2" type="ORF">Agub_g15071</name>
</gene>
<feature type="region of interest" description="Disordered" evidence="1">
    <location>
        <begin position="123"/>
        <end position="205"/>
    </location>
</feature>
<feature type="region of interest" description="Disordered" evidence="1">
    <location>
        <begin position="474"/>
        <end position="614"/>
    </location>
</feature>
<evidence type="ECO:0000256" key="1">
    <source>
        <dbReference type="SAM" id="MobiDB-lite"/>
    </source>
</evidence>
<evidence type="ECO:0000313" key="2">
    <source>
        <dbReference type="EMBL" id="GFR52514.1"/>
    </source>
</evidence>
<dbReference type="EMBL" id="BMAR01000065">
    <property type="protein sequence ID" value="GFR52514.1"/>
    <property type="molecule type" value="Genomic_DNA"/>
</dbReference>
<comment type="caution">
    <text evidence="2">The sequence shown here is derived from an EMBL/GenBank/DDBJ whole genome shotgun (WGS) entry which is preliminary data.</text>
</comment>
<dbReference type="PANTHER" id="PTHR46007">
    <property type="entry name" value="MEDIATOR OF RNA POLYMERASE II TRANSCRIPTION SUBUNIT 12"/>
    <property type="match status" value="1"/>
</dbReference>
<feature type="compositionally biased region" description="Low complexity" evidence="1">
    <location>
        <begin position="565"/>
        <end position="580"/>
    </location>
</feature>